<dbReference type="PATRIC" id="fig|821.40.peg.1193"/>
<dbReference type="InterPro" id="IPR050639">
    <property type="entry name" value="SSR_resolvase"/>
</dbReference>
<feature type="domain" description="Resolvase/invertase-type recombinase catalytic" evidence="7">
    <location>
        <begin position="3"/>
        <end position="151"/>
    </location>
</feature>
<dbReference type="Proteomes" id="UP000736888">
    <property type="component" value="Unassembled WGS sequence"/>
</dbReference>
<evidence type="ECO:0000256" key="5">
    <source>
        <dbReference type="PROSITE-ProRule" id="PRU10137"/>
    </source>
</evidence>
<gene>
    <name evidence="8" type="ORF">BvMPK_1008</name>
    <name evidence="10" type="ORF">DWV70_04520</name>
    <name evidence="9" type="ORF">KTG10_15995</name>
</gene>
<protein>
    <submittedName>
        <fullName evidence="9">Recombinase family protein</fullName>
    </submittedName>
    <submittedName>
        <fullName evidence="8">Site-specific recombinase</fullName>
    </submittedName>
</protein>
<evidence type="ECO:0000313" key="10">
    <source>
        <dbReference type="EMBL" id="RGW49364.1"/>
    </source>
</evidence>
<evidence type="ECO:0000256" key="2">
    <source>
        <dbReference type="ARBA" id="ARBA00023125"/>
    </source>
</evidence>
<name>A0A0P0L6C0_PHOVU</name>
<dbReference type="InterPro" id="IPR006118">
    <property type="entry name" value="Recombinase_CS"/>
</dbReference>
<sequence>MKRVIGYIRVSTDNQDLERQRVLIRKYCENKGYSLLRIEEDYAISGTVSNRNGLNSILNITNSVADMVVVSELSRLSRQDDIFETLTQIHTIIRNVDLVILDEPDKVYEAGKTIILSDFLMLAIKAYGAADERKKIVSRMTTGKDSKVQAFPLMLTDSNIPTGFKAVPNPNYIKGATPKMLLVEDEERMQLVRDIFNYVANGLSLGKTAEKLNMLGYRTARNKPFYEQSIRTIINDSIYNGVRYWKGMKLELPVKFISNEIWNLAHKKVQENKNYSGEAQKHYNPLKGIIKCPCGQTSMYGRTSSCITYRCLDRIKMGIKSPCTNVGIKAETLIYAVWKDVRLRTLDETYQAKSNEKIAEIEAENIKLTQSIKEKDSEIAKLQSDLKTVIDNVMASTNITIVKALNGKADSIDSQIKSIEAEKTAIDEEIASNNRRIADEIKSQSRKELDSLSLEGKGEMFRELLSKVVYYSVSLNSGFIVITYKNDLETIIAYHNRNKPFLWALPITFRFNKVKRTVIVPTLPEQPKMTSFVLERIKEKEYTFKQLQESFNLEEYKI</sequence>
<reference evidence="9" key="4">
    <citation type="submission" date="2021-06" db="EMBL/GenBank/DDBJ databases">
        <title>Collection of gut derived symbiotic bacterial strains cultured from healthy donors.</title>
        <authorList>
            <person name="Lin H."/>
            <person name="Littmann E."/>
            <person name="Pamer E.G."/>
        </authorList>
    </citation>
    <scope>NUCLEOTIDE SEQUENCE</scope>
    <source>
        <strain evidence="9">MSK.6.33</strain>
    </source>
</reference>
<dbReference type="InterPro" id="IPR036162">
    <property type="entry name" value="Resolvase-like_N_sf"/>
</dbReference>
<dbReference type="InterPro" id="IPR025827">
    <property type="entry name" value="Zn_ribbon_recom_dom"/>
</dbReference>
<dbReference type="InterPro" id="IPR011109">
    <property type="entry name" value="DNA_bind_recombinase_dom"/>
</dbReference>
<evidence type="ECO:0000259" key="7">
    <source>
        <dbReference type="PROSITE" id="PS51736"/>
    </source>
</evidence>
<proteinExistence type="predicted"/>
<dbReference type="EMBL" id="CP013020">
    <property type="protein sequence ID" value="ALK83625.1"/>
    <property type="molecule type" value="Genomic_DNA"/>
</dbReference>
<dbReference type="Pfam" id="PF07508">
    <property type="entry name" value="Recombinase"/>
    <property type="match status" value="1"/>
</dbReference>
<organism evidence="8 11">
    <name type="scientific">Phocaeicola vulgatus</name>
    <name type="common">Bacteroides vulgatus</name>
    <dbReference type="NCBI Taxonomy" id="821"/>
    <lineage>
        <taxon>Bacteria</taxon>
        <taxon>Pseudomonadati</taxon>
        <taxon>Bacteroidota</taxon>
        <taxon>Bacteroidia</taxon>
        <taxon>Bacteroidales</taxon>
        <taxon>Bacteroidaceae</taxon>
        <taxon>Phocaeicola</taxon>
    </lineage>
</organism>
<evidence type="ECO:0000313" key="11">
    <source>
        <dbReference type="Proteomes" id="UP000061587"/>
    </source>
</evidence>
<dbReference type="EMBL" id="QSAI01000006">
    <property type="protein sequence ID" value="RGW49364.1"/>
    <property type="molecule type" value="Genomic_DNA"/>
</dbReference>
<keyword evidence="2" id="KW-0238">DNA-binding</keyword>
<keyword evidence="3" id="KW-0233">DNA recombination</keyword>
<dbReference type="Pfam" id="PF00239">
    <property type="entry name" value="Resolvase"/>
    <property type="match status" value="1"/>
</dbReference>
<evidence type="ECO:0000256" key="3">
    <source>
        <dbReference type="ARBA" id="ARBA00023172"/>
    </source>
</evidence>
<dbReference type="InterPro" id="IPR038109">
    <property type="entry name" value="DNA_bind_recomb_sf"/>
</dbReference>
<reference evidence="11" key="1">
    <citation type="submission" date="2015-10" db="EMBL/GenBank/DDBJ databases">
        <title>Extensive mobilome-driven genome diversification in gut-associated Bacteroides vulgatus mpk.</title>
        <authorList>
            <person name="Beier S."/>
            <person name="Lange A."/>
            <person name="Huson D.H."/>
            <person name="Frick J.-S."/>
            <person name="Autenrieth I.B."/>
        </authorList>
    </citation>
    <scope>NUCLEOTIDE SEQUENCE [LARGE SCALE GENOMIC DNA]</scope>
    <source>
        <strain evidence="11">mpk</strain>
    </source>
</reference>
<dbReference type="SUPFAM" id="SSF53041">
    <property type="entry name" value="Resolvase-like"/>
    <property type="match status" value="1"/>
</dbReference>
<dbReference type="Gene3D" id="3.90.1750.20">
    <property type="entry name" value="Putative Large Serine Recombinase, Chain B, Domain 2"/>
    <property type="match status" value="1"/>
</dbReference>
<evidence type="ECO:0000313" key="9">
    <source>
        <dbReference type="EMBL" id="MBU9140217.1"/>
    </source>
</evidence>
<feature type="coiled-coil region" evidence="6">
    <location>
        <begin position="358"/>
        <end position="422"/>
    </location>
</feature>
<dbReference type="AlphaFoldDB" id="A0A0P0L6C0"/>
<dbReference type="PANTHER" id="PTHR30461:SF2">
    <property type="entry name" value="SERINE RECOMBINASE PINE-RELATED"/>
    <property type="match status" value="1"/>
</dbReference>
<evidence type="ECO:0000256" key="6">
    <source>
        <dbReference type="SAM" id="Coils"/>
    </source>
</evidence>
<keyword evidence="1" id="KW-0229">DNA integration</keyword>
<dbReference type="Proteomes" id="UP000285469">
    <property type="component" value="Unassembled WGS sequence"/>
</dbReference>
<dbReference type="SMART" id="SM00857">
    <property type="entry name" value="Resolvase"/>
    <property type="match status" value="1"/>
</dbReference>
<dbReference type="PANTHER" id="PTHR30461">
    <property type="entry name" value="DNA-INVERTASE FROM LAMBDOID PROPHAGE"/>
    <property type="match status" value="1"/>
</dbReference>
<dbReference type="InterPro" id="IPR006119">
    <property type="entry name" value="Resolv_N"/>
</dbReference>
<dbReference type="RefSeq" id="WP_057098826.1">
    <property type="nucleotide sequence ID" value="NZ_JAHPYS010000037.1"/>
</dbReference>
<dbReference type="GO" id="GO:0000150">
    <property type="term" value="F:DNA strand exchange activity"/>
    <property type="evidence" value="ECO:0007669"/>
    <property type="project" value="InterPro"/>
</dbReference>
<dbReference type="Proteomes" id="UP000061587">
    <property type="component" value="Chromosome"/>
</dbReference>
<reference evidence="8 11" key="2">
    <citation type="journal article" date="2016" name="Genome Biol. Evol.">
        <title>Extensive mobilome-driven genome diversification in mouse gut-associated Bacteroides vulgatus mpk.</title>
        <authorList>
            <person name="Lange A."/>
            <person name="Beier S."/>
            <person name="Steimle A."/>
            <person name="Autenrieth I.B."/>
            <person name="Huson D.H."/>
            <person name="Frick J.S."/>
        </authorList>
    </citation>
    <scope>NUCLEOTIDE SEQUENCE [LARGE SCALE GENOMIC DNA]</scope>
    <source>
        <strain evidence="11">mpk</strain>
        <strain evidence="8">Mpk</strain>
    </source>
</reference>
<dbReference type="PROSITE" id="PS00397">
    <property type="entry name" value="RECOMBINASES_1"/>
    <property type="match status" value="1"/>
</dbReference>
<reference evidence="10 12" key="3">
    <citation type="submission" date="2018-08" db="EMBL/GenBank/DDBJ databases">
        <title>A genome reference for cultivated species of the human gut microbiota.</title>
        <authorList>
            <person name="Zou Y."/>
            <person name="Xue W."/>
            <person name="Luo G."/>
        </authorList>
    </citation>
    <scope>NUCLEOTIDE SEQUENCE [LARGE SCALE GENOMIC DNA]</scope>
    <source>
        <strain evidence="10 12">AF12-25</strain>
    </source>
</reference>
<evidence type="ECO:0000313" key="8">
    <source>
        <dbReference type="EMBL" id="ALK83625.1"/>
    </source>
</evidence>
<keyword evidence="6" id="KW-0175">Coiled coil</keyword>
<accession>A0A0P0L6C0</accession>
<dbReference type="GO" id="GO:0015074">
    <property type="term" value="P:DNA integration"/>
    <property type="evidence" value="ECO:0007669"/>
    <property type="project" value="UniProtKB-KW"/>
</dbReference>
<dbReference type="Gene3D" id="3.40.50.1390">
    <property type="entry name" value="Resolvase, N-terminal catalytic domain"/>
    <property type="match status" value="1"/>
</dbReference>
<feature type="active site" description="O-(5'-phospho-DNA)-serine intermediate" evidence="4 5">
    <location>
        <position position="11"/>
    </location>
</feature>
<evidence type="ECO:0000313" key="12">
    <source>
        <dbReference type="Proteomes" id="UP000285469"/>
    </source>
</evidence>
<dbReference type="GO" id="GO:0003677">
    <property type="term" value="F:DNA binding"/>
    <property type="evidence" value="ECO:0007669"/>
    <property type="project" value="UniProtKB-KW"/>
</dbReference>
<dbReference type="Pfam" id="PF13408">
    <property type="entry name" value="Zn_ribbon_recom"/>
    <property type="match status" value="1"/>
</dbReference>
<dbReference type="CDD" id="cd00338">
    <property type="entry name" value="Ser_Recombinase"/>
    <property type="match status" value="1"/>
</dbReference>
<evidence type="ECO:0000256" key="1">
    <source>
        <dbReference type="ARBA" id="ARBA00022908"/>
    </source>
</evidence>
<dbReference type="EMBL" id="JAHPYS010000037">
    <property type="protein sequence ID" value="MBU9140217.1"/>
    <property type="molecule type" value="Genomic_DNA"/>
</dbReference>
<dbReference type="PROSITE" id="PS51736">
    <property type="entry name" value="RECOMBINASES_3"/>
    <property type="match status" value="1"/>
</dbReference>
<evidence type="ECO:0000256" key="4">
    <source>
        <dbReference type="PIRSR" id="PIRSR606118-50"/>
    </source>
</evidence>